<keyword evidence="1" id="KW-1133">Transmembrane helix</keyword>
<sequence>MEFVDQIWVYIEPVWNWLYTGLEMYGPLAADGSVNWVHFGIQAGVIALVMALVMQAYGAILIFTIVGTIVHVVVDRVLPMVREGESFVMPEVTNTGFWQYVAFLAIFYLVAITILSMIKALIFRGD</sequence>
<evidence type="ECO:0000313" key="2">
    <source>
        <dbReference type="EMBL" id="TGY94121.1"/>
    </source>
</evidence>
<keyword evidence="1" id="KW-0812">Transmembrane</keyword>
<keyword evidence="1" id="KW-0472">Membrane</keyword>
<gene>
    <name evidence="2" type="ORF">E5162_02230</name>
</gene>
<dbReference type="RefSeq" id="WP_135943316.1">
    <property type="nucleotide sequence ID" value="NZ_BMEI01000001.1"/>
</dbReference>
<proteinExistence type="predicted"/>
<comment type="caution">
    <text evidence="2">The sequence shown here is derived from an EMBL/GenBank/DDBJ whole genome shotgun (WGS) entry which is preliminary data.</text>
</comment>
<dbReference type="Proteomes" id="UP000305451">
    <property type="component" value="Unassembled WGS sequence"/>
</dbReference>
<organism evidence="2 3">
    <name type="scientific">Marinicauda pacifica</name>
    <dbReference type="NCBI Taxonomy" id="1133559"/>
    <lineage>
        <taxon>Bacteria</taxon>
        <taxon>Pseudomonadati</taxon>
        <taxon>Pseudomonadota</taxon>
        <taxon>Alphaproteobacteria</taxon>
        <taxon>Maricaulales</taxon>
        <taxon>Maricaulaceae</taxon>
        <taxon>Marinicauda</taxon>
    </lineage>
</organism>
<dbReference type="OrthoDB" id="7630321at2"/>
<protein>
    <submittedName>
        <fullName evidence="2">Uncharacterized protein</fullName>
    </submittedName>
</protein>
<evidence type="ECO:0000313" key="3">
    <source>
        <dbReference type="Proteomes" id="UP000305451"/>
    </source>
</evidence>
<accession>A0A4S2HEA4</accession>
<evidence type="ECO:0000256" key="1">
    <source>
        <dbReference type="SAM" id="Phobius"/>
    </source>
</evidence>
<reference evidence="2 3" key="1">
    <citation type="journal article" date="2013" name="Int. J. Syst. Evol. Microbiol.">
        <title>Marinicauda pacifica gen. nov., sp. nov., a prosthecate alphaproteobacterium of the family Hyphomonadaceae isolated from deep seawater.</title>
        <authorList>
            <person name="Zhang X.Y."/>
            <person name="Li G.W."/>
            <person name="Wang C.S."/>
            <person name="Zhang Y.J."/>
            <person name="Xu X.W."/>
            <person name="Li H."/>
            <person name="Liu A."/>
            <person name="Liu C."/>
            <person name="Xie B.B."/>
            <person name="Qin Q.L."/>
            <person name="Xu Z."/>
            <person name="Chen X.L."/>
            <person name="Zhou B.C."/>
            <person name="Zhang Y.Z."/>
        </authorList>
    </citation>
    <scope>NUCLEOTIDE SEQUENCE [LARGE SCALE GENOMIC DNA]</scope>
    <source>
        <strain evidence="2 3">P-1 km-3</strain>
    </source>
</reference>
<name>A0A4S2HEA4_9PROT</name>
<dbReference type="EMBL" id="SRXV01000001">
    <property type="protein sequence ID" value="TGY94121.1"/>
    <property type="molecule type" value="Genomic_DNA"/>
</dbReference>
<keyword evidence="3" id="KW-1185">Reference proteome</keyword>
<feature type="transmembrane region" description="Helical" evidence="1">
    <location>
        <begin position="98"/>
        <end position="122"/>
    </location>
</feature>
<dbReference type="AlphaFoldDB" id="A0A4S2HEA4"/>